<proteinExistence type="predicted"/>
<accession>A0AAD7K251</accession>
<dbReference type="AlphaFoldDB" id="A0AAD7K251"/>
<feature type="region of interest" description="Disordered" evidence="1">
    <location>
        <begin position="129"/>
        <end position="182"/>
    </location>
</feature>
<organism evidence="2 3">
    <name type="scientific">Mycena maculata</name>
    <dbReference type="NCBI Taxonomy" id="230809"/>
    <lineage>
        <taxon>Eukaryota</taxon>
        <taxon>Fungi</taxon>
        <taxon>Dikarya</taxon>
        <taxon>Basidiomycota</taxon>
        <taxon>Agaricomycotina</taxon>
        <taxon>Agaricomycetes</taxon>
        <taxon>Agaricomycetidae</taxon>
        <taxon>Agaricales</taxon>
        <taxon>Marasmiineae</taxon>
        <taxon>Mycenaceae</taxon>
        <taxon>Mycena</taxon>
    </lineage>
</organism>
<name>A0AAD7K251_9AGAR</name>
<feature type="compositionally biased region" description="Polar residues" evidence="1">
    <location>
        <begin position="155"/>
        <end position="182"/>
    </location>
</feature>
<evidence type="ECO:0000256" key="1">
    <source>
        <dbReference type="SAM" id="MobiDB-lite"/>
    </source>
</evidence>
<gene>
    <name evidence="2" type="ORF">DFH07DRAFT_980821</name>
</gene>
<comment type="caution">
    <text evidence="2">The sequence shown here is derived from an EMBL/GenBank/DDBJ whole genome shotgun (WGS) entry which is preliminary data.</text>
</comment>
<evidence type="ECO:0000313" key="3">
    <source>
        <dbReference type="Proteomes" id="UP001215280"/>
    </source>
</evidence>
<dbReference type="EMBL" id="JARJLG010000012">
    <property type="protein sequence ID" value="KAJ7776588.1"/>
    <property type="molecule type" value="Genomic_DNA"/>
</dbReference>
<keyword evidence="3" id="KW-1185">Reference proteome</keyword>
<dbReference type="Proteomes" id="UP001215280">
    <property type="component" value="Unassembled WGS sequence"/>
</dbReference>
<protein>
    <submittedName>
        <fullName evidence="2">Uncharacterized protein</fullName>
    </submittedName>
</protein>
<evidence type="ECO:0000313" key="2">
    <source>
        <dbReference type="EMBL" id="KAJ7776588.1"/>
    </source>
</evidence>
<feature type="region of interest" description="Disordered" evidence="1">
    <location>
        <begin position="324"/>
        <end position="403"/>
    </location>
</feature>
<reference evidence="2" key="1">
    <citation type="submission" date="2023-03" db="EMBL/GenBank/DDBJ databases">
        <title>Massive genome expansion in bonnet fungi (Mycena s.s.) driven by repeated elements and novel gene families across ecological guilds.</title>
        <authorList>
            <consortium name="Lawrence Berkeley National Laboratory"/>
            <person name="Harder C.B."/>
            <person name="Miyauchi S."/>
            <person name="Viragh M."/>
            <person name="Kuo A."/>
            <person name="Thoen E."/>
            <person name="Andreopoulos B."/>
            <person name="Lu D."/>
            <person name="Skrede I."/>
            <person name="Drula E."/>
            <person name="Henrissat B."/>
            <person name="Morin E."/>
            <person name="Kohler A."/>
            <person name="Barry K."/>
            <person name="LaButti K."/>
            <person name="Morin E."/>
            <person name="Salamov A."/>
            <person name="Lipzen A."/>
            <person name="Mereny Z."/>
            <person name="Hegedus B."/>
            <person name="Baldrian P."/>
            <person name="Stursova M."/>
            <person name="Weitz H."/>
            <person name="Taylor A."/>
            <person name="Grigoriev I.V."/>
            <person name="Nagy L.G."/>
            <person name="Martin F."/>
            <person name="Kauserud H."/>
        </authorList>
    </citation>
    <scope>NUCLEOTIDE SEQUENCE</scope>
    <source>
        <strain evidence="2">CBHHK188m</strain>
    </source>
</reference>
<sequence>MYPDGRTNPKPAHFAKNKSVEAHVPVSSRLLRQRNLDREGRAICRIVYAHDIRVELIARVFCVSEETVIQALENKPGTEEHDKAEHDYWYVSSEYQKEYPALEKSGKVPCFRINDTVLRPKLLSAQSKKTNIVQPKAVNAHPKSNSLKEPKASMSDKQTASSSLTTTPQKSRNSQLPNRISTDFSNRDVQTASSWLKNPTCRHFRKDVPVVQNVSASSSSGHGLKLDRKGRAICRIVHPYFQNYTKIAYIFGIAHTRIRRAVLNEYMCPDDVTEDYQHAGKEFEHEYPQLSDDESESQSEGFNQRGISLEIDKIPKQPEACLEATTKSTNTMPRRQVELSPRPRPGQSESDPPKVQKRPRSPEMNTVSPKRTKQDETSNRGAKVNQKAAHAESSPRTTVDSASVPVRNFLQNIGGFDLSRWQETLSKKGLGTMDDLTTLASLEESRLVKTLTRLFADQQMPEVHVLLLADALADLARHGS</sequence>